<keyword evidence="2" id="KW-1185">Reference proteome</keyword>
<evidence type="ECO:0000313" key="1">
    <source>
        <dbReference type="EMBL" id="TCT26858.1"/>
    </source>
</evidence>
<gene>
    <name evidence="1" type="ORF">EDD68_101214</name>
</gene>
<dbReference type="RefSeq" id="WP_132370249.1">
    <property type="nucleotide sequence ID" value="NZ_SMAN01000001.1"/>
</dbReference>
<accession>A0A4R3NHB0</accession>
<dbReference type="AlphaFoldDB" id="A0A4R3NHB0"/>
<name>A0A4R3NHB0_9BACI</name>
<comment type="caution">
    <text evidence="1">The sequence shown here is derived from an EMBL/GenBank/DDBJ whole genome shotgun (WGS) entry which is preliminary data.</text>
</comment>
<sequence length="81" mass="9799">MSFRMPEQQKQDCKTRIKEFFYRERGEEIGDLAADHIYQFVQEELGMYFYNRGVEDAKGMMEQKLISLEEDLESLKRIPKR</sequence>
<dbReference type="Pfam" id="PF09932">
    <property type="entry name" value="DUF2164"/>
    <property type="match status" value="1"/>
</dbReference>
<dbReference type="OrthoDB" id="573733at2"/>
<dbReference type="Proteomes" id="UP000294650">
    <property type="component" value="Unassembled WGS sequence"/>
</dbReference>
<dbReference type="EMBL" id="SMAN01000001">
    <property type="protein sequence ID" value="TCT26858.1"/>
    <property type="molecule type" value="Genomic_DNA"/>
</dbReference>
<protein>
    <submittedName>
        <fullName evidence="1">Uncharacterized protein (DUF2164 family)</fullName>
    </submittedName>
</protein>
<organism evidence="1 2">
    <name type="scientific">Melghiribacillus thermohalophilus</name>
    <dbReference type="NCBI Taxonomy" id="1324956"/>
    <lineage>
        <taxon>Bacteria</taxon>
        <taxon>Bacillati</taxon>
        <taxon>Bacillota</taxon>
        <taxon>Bacilli</taxon>
        <taxon>Bacillales</taxon>
        <taxon>Bacillaceae</taxon>
        <taxon>Melghiribacillus</taxon>
    </lineage>
</organism>
<dbReference type="InterPro" id="IPR018680">
    <property type="entry name" value="DUF2164"/>
</dbReference>
<evidence type="ECO:0000313" key="2">
    <source>
        <dbReference type="Proteomes" id="UP000294650"/>
    </source>
</evidence>
<proteinExistence type="predicted"/>
<reference evidence="1 2" key="1">
    <citation type="submission" date="2019-03" db="EMBL/GenBank/DDBJ databases">
        <title>Genomic Encyclopedia of Type Strains, Phase IV (KMG-IV): sequencing the most valuable type-strain genomes for metagenomic binning, comparative biology and taxonomic classification.</title>
        <authorList>
            <person name="Goeker M."/>
        </authorList>
    </citation>
    <scope>NUCLEOTIDE SEQUENCE [LARGE SCALE GENOMIC DNA]</scope>
    <source>
        <strain evidence="1 2">DSM 25894</strain>
    </source>
</reference>